<dbReference type="InterPro" id="IPR005467">
    <property type="entry name" value="His_kinase_dom"/>
</dbReference>
<dbReference type="CDD" id="cd00130">
    <property type="entry name" value="PAS"/>
    <property type="match status" value="2"/>
</dbReference>
<evidence type="ECO:0000256" key="4">
    <source>
        <dbReference type="ARBA" id="ARBA00022475"/>
    </source>
</evidence>
<evidence type="ECO:0000259" key="11">
    <source>
        <dbReference type="PROSITE" id="PS50109"/>
    </source>
</evidence>
<evidence type="ECO:0000259" key="12">
    <source>
        <dbReference type="PROSITE" id="PS50110"/>
    </source>
</evidence>
<dbReference type="InterPro" id="IPR033463">
    <property type="entry name" value="sCache_3"/>
</dbReference>
<feature type="domain" description="Histidine kinase" evidence="11">
    <location>
        <begin position="607"/>
        <end position="824"/>
    </location>
</feature>
<evidence type="ECO:0000256" key="8">
    <source>
        <dbReference type="ARBA" id="ARBA00023136"/>
    </source>
</evidence>
<dbReference type="InterPro" id="IPR036097">
    <property type="entry name" value="HisK_dim/P_sf"/>
</dbReference>
<dbReference type="CDD" id="cd00082">
    <property type="entry name" value="HisKA"/>
    <property type="match status" value="1"/>
</dbReference>
<evidence type="ECO:0000313" key="15">
    <source>
        <dbReference type="EMBL" id="PKK89366.1"/>
    </source>
</evidence>
<dbReference type="EMBL" id="PGXC01000019">
    <property type="protein sequence ID" value="PKK89366.1"/>
    <property type="molecule type" value="Genomic_DNA"/>
</dbReference>
<dbReference type="Gene3D" id="3.40.50.2300">
    <property type="match status" value="1"/>
</dbReference>
<dbReference type="SMART" id="SM00448">
    <property type="entry name" value="REC"/>
    <property type="match status" value="1"/>
</dbReference>
<dbReference type="SUPFAM" id="SSF55785">
    <property type="entry name" value="PYP-like sensor domain (PAS domain)"/>
    <property type="match status" value="3"/>
</dbReference>
<evidence type="ECO:0000256" key="5">
    <source>
        <dbReference type="ARBA" id="ARBA00022553"/>
    </source>
</evidence>
<dbReference type="CDD" id="cd17546">
    <property type="entry name" value="REC_hyHK_CKI1_RcsC-like"/>
    <property type="match status" value="1"/>
</dbReference>
<feature type="domain" description="PAC" evidence="14">
    <location>
        <begin position="411"/>
        <end position="463"/>
    </location>
</feature>
<dbReference type="InterPro" id="IPR001610">
    <property type="entry name" value="PAC"/>
</dbReference>
<dbReference type="InterPro" id="IPR003661">
    <property type="entry name" value="HisK_dim/P_dom"/>
</dbReference>
<evidence type="ECO:0000256" key="9">
    <source>
        <dbReference type="PROSITE-ProRule" id="PRU00169"/>
    </source>
</evidence>
<dbReference type="Pfam" id="PF00072">
    <property type="entry name" value="Response_reg"/>
    <property type="match status" value="1"/>
</dbReference>
<dbReference type="InterPro" id="IPR011006">
    <property type="entry name" value="CheY-like_superfamily"/>
</dbReference>
<dbReference type="SMART" id="SM00086">
    <property type="entry name" value="PAC"/>
    <property type="match status" value="3"/>
</dbReference>
<dbReference type="InterPro" id="IPR000014">
    <property type="entry name" value="PAS"/>
</dbReference>
<feature type="modified residue" description="4-aspartylphosphate" evidence="9">
    <location>
        <position position="897"/>
    </location>
</feature>
<dbReference type="Pfam" id="PF17203">
    <property type="entry name" value="sCache_3_2"/>
    <property type="match status" value="1"/>
</dbReference>
<evidence type="ECO:0000256" key="6">
    <source>
        <dbReference type="ARBA" id="ARBA00022692"/>
    </source>
</evidence>
<dbReference type="PRINTS" id="PR00344">
    <property type="entry name" value="BCTRLSENSOR"/>
</dbReference>
<dbReference type="Gene3D" id="1.10.287.130">
    <property type="match status" value="1"/>
</dbReference>
<protein>
    <recommendedName>
        <fullName evidence="3">histidine kinase</fullName>
        <ecNumber evidence="3">2.7.13.3</ecNumber>
    </recommendedName>
</protein>
<dbReference type="PROSITE" id="PS50109">
    <property type="entry name" value="HIS_KIN"/>
    <property type="match status" value="1"/>
</dbReference>
<dbReference type="SMART" id="SM00091">
    <property type="entry name" value="PAS"/>
    <property type="match status" value="3"/>
</dbReference>
<comment type="catalytic activity">
    <reaction evidence="1">
        <text>ATP + protein L-histidine = ADP + protein N-phospho-L-histidine.</text>
        <dbReference type="EC" id="2.7.13.3"/>
    </reaction>
</comment>
<dbReference type="InterPro" id="IPR035965">
    <property type="entry name" value="PAS-like_dom_sf"/>
</dbReference>
<dbReference type="SUPFAM" id="SSF52172">
    <property type="entry name" value="CheY-like"/>
    <property type="match status" value="1"/>
</dbReference>
<dbReference type="PROSITE" id="PS50113">
    <property type="entry name" value="PAC"/>
    <property type="match status" value="2"/>
</dbReference>
<reference evidence="15 16" key="1">
    <citation type="journal article" date="2017" name="ISME J.">
        <title>Potential for microbial H2 and metal transformations associated with novel bacteria and archaea in deep terrestrial subsurface sediments.</title>
        <authorList>
            <person name="Hernsdorf A.W."/>
            <person name="Amano Y."/>
            <person name="Miyakawa K."/>
            <person name="Ise K."/>
            <person name="Suzuki Y."/>
            <person name="Anantharaman K."/>
            <person name="Probst A."/>
            <person name="Burstein D."/>
            <person name="Thomas B.C."/>
            <person name="Banfield J.F."/>
        </authorList>
    </citation>
    <scope>NUCLEOTIDE SEQUENCE [LARGE SCALE GENOMIC DNA]</scope>
    <source>
        <strain evidence="15">HGW-Wallbacteria-1</strain>
    </source>
</reference>
<dbReference type="PROSITE" id="PS50112">
    <property type="entry name" value="PAS"/>
    <property type="match status" value="2"/>
</dbReference>
<dbReference type="PANTHER" id="PTHR43065">
    <property type="entry name" value="SENSOR HISTIDINE KINASE"/>
    <property type="match status" value="1"/>
</dbReference>
<feature type="domain" description="PAS" evidence="13">
    <location>
        <begin position="464"/>
        <end position="537"/>
    </location>
</feature>
<evidence type="ECO:0000256" key="2">
    <source>
        <dbReference type="ARBA" id="ARBA00004651"/>
    </source>
</evidence>
<feature type="transmembrane region" description="Helical" evidence="10">
    <location>
        <begin position="180"/>
        <end position="202"/>
    </location>
</feature>
<dbReference type="Proteomes" id="UP000233256">
    <property type="component" value="Unassembled WGS sequence"/>
</dbReference>
<evidence type="ECO:0000259" key="14">
    <source>
        <dbReference type="PROSITE" id="PS50113"/>
    </source>
</evidence>
<dbReference type="AlphaFoldDB" id="A0A2N1PM06"/>
<comment type="caution">
    <text evidence="15">The sequence shown here is derived from an EMBL/GenBank/DDBJ whole genome shotgun (WGS) entry which is preliminary data.</text>
</comment>
<dbReference type="InterPro" id="IPR004358">
    <property type="entry name" value="Sig_transdc_His_kin-like_C"/>
</dbReference>
<accession>A0A2N1PM06</accession>
<dbReference type="Pfam" id="PF08448">
    <property type="entry name" value="PAS_4"/>
    <property type="match status" value="2"/>
</dbReference>
<dbReference type="EC" id="2.7.13.3" evidence="3"/>
<sequence>MTDHSYRSQSDDFTSFDRKVALSFGVLVFTLLLIVIIISAYNYRRVMDRDKDEMIMTLTEVLNDSINRTSFSGKYHSRLFVEEITSSQPKIVYCAVLDLNNKVLAHSDPTLNDITLTTDSNRRASGVLSGESRVIQDLVLNGRAIREVSMPFRAGYGKELAGYIRVGISTQETIDSIHGFWLHLGILTILLMIGAVFFIYFISRHFGAPVRLMALQLRGILNHSPLLMAIYDSNGRIIECSESFKMQISDAQTEVFGKIDSPLIPECIRLFLSRNSADLPEQTTVIDDEINFVKDKRRITLAVLRFPVFKHADGSQLMCFMAQDISDRIQTKEELKRERAMLRSLIDSIPDLIFFKNFDSVYLGCNRAFEEFVGKGEKEIIGSDDTLLFPKTLADFFRQMDRNMLDSRSARRNEEWVVYPDGKRVLLDTLKTPFVSQTGEHLGLVGISRDITRIKMVEEELAREREKLLVTLASIGDGVISIDVNGNVVIVNRVAELLTGWSQFDASGRSVDEIFILSDPETGAPLENPFRKVLKSGEILALPPRAQLTSRHGVTKHIADSVAPIRDSQGSIMGVVIVFRDVSEKLIMEEEFLKIRKLESLGVLAGGIAHDFNNILTAILGNLDVALQSLDDRSDLHPVISDALKASKRAKNLTWQLLTFSKGGDPIKKVVSIDALIRESAVFVLHGTSITTEFQIPDDLWLVDIDAGQIGQVIQNLVLNAREAIDETGKIEIICKNVSEDIIQPFPGAKKGRWIEINISDNGRGIESEILDRIFDPYFTSKEGGTGLGLAITHSIVKKHGGHIMVQSALNEGTSFIIHLPTPYETVRHVPIEEKIKKVRKGTILVMDDETLVRQVASRMLEHLGFTVLLSECGEQAVEIYRSCYEKGDKVDAVIVDLTVPGGMGGLEAARIIREFDGNAVIAVASGFSEEIMEAGQFEYLSKPFSISALSNLLQQLLPEAHGISKPNIEQ</sequence>
<feature type="domain" description="PAC" evidence="14">
    <location>
        <begin position="542"/>
        <end position="594"/>
    </location>
</feature>
<keyword evidence="6 10" id="KW-0812">Transmembrane</keyword>
<evidence type="ECO:0000313" key="16">
    <source>
        <dbReference type="Proteomes" id="UP000233256"/>
    </source>
</evidence>
<feature type="domain" description="PAS" evidence="13">
    <location>
        <begin position="338"/>
        <end position="407"/>
    </location>
</feature>
<dbReference type="Gene3D" id="3.30.450.20">
    <property type="entry name" value="PAS domain"/>
    <property type="match status" value="3"/>
</dbReference>
<dbReference type="InterPro" id="IPR013656">
    <property type="entry name" value="PAS_4"/>
</dbReference>
<dbReference type="InterPro" id="IPR001789">
    <property type="entry name" value="Sig_transdc_resp-reg_receiver"/>
</dbReference>
<evidence type="ECO:0000256" key="1">
    <source>
        <dbReference type="ARBA" id="ARBA00000085"/>
    </source>
</evidence>
<dbReference type="InterPro" id="IPR000700">
    <property type="entry name" value="PAS-assoc_C"/>
</dbReference>
<dbReference type="NCBIfam" id="TIGR00229">
    <property type="entry name" value="sensory_box"/>
    <property type="match status" value="3"/>
</dbReference>
<keyword evidence="4" id="KW-1003">Cell membrane</keyword>
<dbReference type="SUPFAM" id="SSF55874">
    <property type="entry name" value="ATPase domain of HSP90 chaperone/DNA topoisomerase II/histidine kinase"/>
    <property type="match status" value="1"/>
</dbReference>
<dbReference type="Pfam" id="PF02518">
    <property type="entry name" value="HATPase_c"/>
    <property type="match status" value="1"/>
</dbReference>
<dbReference type="SMART" id="SM00387">
    <property type="entry name" value="HATPase_c"/>
    <property type="match status" value="1"/>
</dbReference>
<keyword evidence="5 9" id="KW-0597">Phosphoprotein</keyword>
<feature type="domain" description="Response regulatory" evidence="12">
    <location>
        <begin position="843"/>
        <end position="958"/>
    </location>
</feature>
<dbReference type="Pfam" id="PF00512">
    <property type="entry name" value="HisKA"/>
    <property type="match status" value="1"/>
</dbReference>
<dbReference type="SUPFAM" id="SSF47384">
    <property type="entry name" value="Homodimeric domain of signal transducing histidine kinase"/>
    <property type="match status" value="1"/>
</dbReference>
<dbReference type="SMART" id="SM00388">
    <property type="entry name" value="HisKA"/>
    <property type="match status" value="1"/>
</dbReference>
<keyword evidence="7 10" id="KW-1133">Transmembrane helix</keyword>
<dbReference type="Gene3D" id="3.30.565.10">
    <property type="entry name" value="Histidine kinase-like ATPase, C-terminal domain"/>
    <property type="match status" value="1"/>
</dbReference>
<name>A0A2N1PM06_9BACT</name>
<dbReference type="GO" id="GO:0005886">
    <property type="term" value="C:plasma membrane"/>
    <property type="evidence" value="ECO:0007669"/>
    <property type="project" value="UniProtKB-SubCell"/>
</dbReference>
<proteinExistence type="predicted"/>
<evidence type="ECO:0000256" key="7">
    <source>
        <dbReference type="ARBA" id="ARBA00022989"/>
    </source>
</evidence>
<evidence type="ECO:0000259" key="13">
    <source>
        <dbReference type="PROSITE" id="PS50112"/>
    </source>
</evidence>
<dbReference type="InterPro" id="IPR003594">
    <property type="entry name" value="HATPase_dom"/>
</dbReference>
<evidence type="ECO:0000256" key="3">
    <source>
        <dbReference type="ARBA" id="ARBA00012438"/>
    </source>
</evidence>
<feature type="transmembrane region" description="Helical" evidence="10">
    <location>
        <begin position="20"/>
        <end position="41"/>
    </location>
</feature>
<keyword evidence="8 10" id="KW-0472">Membrane</keyword>
<dbReference type="PANTHER" id="PTHR43065:SF42">
    <property type="entry name" value="TWO-COMPONENT SENSOR PPRA"/>
    <property type="match status" value="1"/>
</dbReference>
<dbReference type="PROSITE" id="PS50110">
    <property type="entry name" value="RESPONSE_REGULATORY"/>
    <property type="match status" value="1"/>
</dbReference>
<evidence type="ECO:0000256" key="10">
    <source>
        <dbReference type="SAM" id="Phobius"/>
    </source>
</evidence>
<organism evidence="15 16">
    <name type="scientific">Candidatus Wallbacteria bacterium HGW-Wallbacteria-1</name>
    <dbReference type="NCBI Taxonomy" id="2013854"/>
    <lineage>
        <taxon>Bacteria</taxon>
        <taxon>Candidatus Walliibacteriota</taxon>
    </lineage>
</organism>
<dbReference type="InterPro" id="IPR036890">
    <property type="entry name" value="HATPase_C_sf"/>
</dbReference>
<dbReference type="GO" id="GO:0000155">
    <property type="term" value="F:phosphorelay sensor kinase activity"/>
    <property type="evidence" value="ECO:0007669"/>
    <property type="project" value="InterPro"/>
</dbReference>
<comment type="subcellular location">
    <subcellularLocation>
        <location evidence="2">Cell membrane</location>
        <topology evidence="2">Multi-pass membrane protein</topology>
    </subcellularLocation>
</comment>
<gene>
    <name evidence="15" type="ORF">CVV64_14605</name>
</gene>